<dbReference type="Pfam" id="PF25023">
    <property type="entry name" value="TEN_YD-shell"/>
    <property type="match status" value="2"/>
</dbReference>
<feature type="domain" description="Teneurin-like YD-shell" evidence="6">
    <location>
        <begin position="2055"/>
        <end position="2144"/>
    </location>
</feature>
<evidence type="ECO:0000256" key="3">
    <source>
        <dbReference type="ARBA" id="ARBA00022737"/>
    </source>
</evidence>
<gene>
    <name evidence="7" type="ORF">EHQ10_00295</name>
</gene>
<name>A0ABY2LAW9_9LEPT</name>
<dbReference type="InterPro" id="IPR028994">
    <property type="entry name" value="Integrin_alpha_N"/>
</dbReference>
<dbReference type="Pfam" id="PF05593">
    <property type="entry name" value="RHS_repeat"/>
    <property type="match status" value="1"/>
</dbReference>
<dbReference type="InterPro" id="IPR006530">
    <property type="entry name" value="YD"/>
</dbReference>
<organism evidence="7 8">
    <name type="scientific">Leptospira bouyouniensis</name>
    <dbReference type="NCBI Taxonomy" id="2484911"/>
    <lineage>
        <taxon>Bacteria</taxon>
        <taxon>Pseudomonadati</taxon>
        <taxon>Spirochaetota</taxon>
        <taxon>Spirochaetia</taxon>
        <taxon>Leptospirales</taxon>
        <taxon>Leptospiraceae</taxon>
        <taxon>Leptospira</taxon>
    </lineage>
</organism>
<evidence type="ECO:0000256" key="5">
    <source>
        <dbReference type="SAM" id="Phobius"/>
    </source>
</evidence>
<feature type="transmembrane region" description="Helical" evidence="5">
    <location>
        <begin position="2295"/>
        <end position="2313"/>
    </location>
</feature>
<dbReference type="NCBIfam" id="TIGR01643">
    <property type="entry name" value="YD_repeat_2x"/>
    <property type="match status" value="2"/>
</dbReference>
<evidence type="ECO:0000259" key="6">
    <source>
        <dbReference type="Pfam" id="PF25023"/>
    </source>
</evidence>
<dbReference type="InterPro" id="IPR022385">
    <property type="entry name" value="Rhs_assc_core"/>
</dbReference>
<keyword evidence="5" id="KW-0812">Transmembrane</keyword>
<keyword evidence="5" id="KW-0472">Membrane</keyword>
<evidence type="ECO:0000313" key="8">
    <source>
        <dbReference type="Proteomes" id="UP000297617"/>
    </source>
</evidence>
<dbReference type="RefSeq" id="WP_135752873.1">
    <property type="nucleotide sequence ID" value="NZ_RQFD01000001.1"/>
</dbReference>
<dbReference type="PANTHER" id="PTHR32305:SF15">
    <property type="entry name" value="PROTEIN RHSA-RELATED"/>
    <property type="match status" value="1"/>
</dbReference>
<dbReference type="InterPro" id="IPR050708">
    <property type="entry name" value="T6SS_VgrG/RHS"/>
</dbReference>
<evidence type="ECO:0000256" key="4">
    <source>
        <dbReference type="ARBA" id="ARBA00023026"/>
    </source>
</evidence>
<dbReference type="SUPFAM" id="SSF69318">
    <property type="entry name" value="Integrin alpha N-terminal domain"/>
    <property type="match status" value="2"/>
</dbReference>
<evidence type="ECO:0000256" key="1">
    <source>
        <dbReference type="ARBA" id="ARBA00004613"/>
    </source>
</evidence>
<comment type="caution">
    <text evidence="7">The sequence shown here is derived from an EMBL/GenBank/DDBJ whole genome shotgun (WGS) entry which is preliminary data.</text>
</comment>
<dbReference type="Proteomes" id="UP000297617">
    <property type="component" value="Unassembled WGS sequence"/>
</dbReference>
<dbReference type="InterPro" id="IPR056823">
    <property type="entry name" value="TEN-like_YD-shell"/>
</dbReference>
<reference evidence="8" key="1">
    <citation type="journal article" date="2019" name="PLoS Negl. Trop. Dis.">
        <title>Revisiting the worldwide diversity of Leptospira species in the environment.</title>
        <authorList>
            <person name="Vincent A.T."/>
            <person name="Schiettekatte O."/>
            <person name="Bourhy P."/>
            <person name="Veyrier F.J."/>
            <person name="Picardeau M."/>
        </authorList>
    </citation>
    <scope>NUCLEOTIDE SEQUENCE [LARGE SCALE GENOMIC DNA]</scope>
    <source>
        <strain evidence="8">201800295</strain>
    </source>
</reference>
<dbReference type="NCBIfam" id="TIGR03696">
    <property type="entry name" value="Rhs_assc_core"/>
    <property type="match status" value="1"/>
</dbReference>
<dbReference type="EMBL" id="RQFD01000001">
    <property type="protein sequence ID" value="TGK54239.1"/>
    <property type="molecule type" value="Genomic_DNA"/>
</dbReference>
<keyword evidence="4" id="KW-0843">Virulence</keyword>
<dbReference type="InterPro" id="IPR003284">
    <property type="entry name" value="Sal_SpvB"/>
</dbReference>
<dbReference type="Gene3D" id="2.180.10.10">
    <property type="entry name" value="RHS repeat-associated core"/>
    <property type="match status" value="3"/>
</dbReference>
<proteinExistence type="predicted"/>
<dbReference type="PANTHER" id="PTHR32305">
    <property type="match status" value="1"/>
</dbReference>
<protein>
    <recommendedName>
        <fullName evidence="6">Teneurin-like YD-shell domain-containing protein</fullName>
    </recommendedName>
</protein>
<feature type="transmembrane region" description="Helical" evidence="5">
    <location>
        <begin position="2259"/>
        <end position="2283"/>
    </location>
</feature>
<dbReference type="Pfam" id="PF03534">
    <property type="entry name" value="SpvB"/>
    <property type="match status" value="1"/>
</dbReference>
<accession>A0ABY2LAW9</accession>
<keyword evidence="2" id="KW-0964">Secreted</keyword>
<evidence type="ECO:0000256" key="2">
    <source>
        <dbReference type="ARBA" id="ARBA00022525"/>
    </source>
</evidence>
<keyword evidence="8" id="KW-1185">Reference proteome</keyword>
<sequence>MARLIKFSSALVMRQNIIKIILVFVSVFSFLSFLGGQKLPLQMPEVNADQFGNASFNFPLEVPDGTGELTPDLAISYSSGGGNGILGKGYGLSGISFIKRDLSYGINYNSNDSFYSSDYGQLVDSNGNKSVYYSKEESFVSFFPQGDSGKGPTEFIAYDKDGNRYTFGGSGAQLLHPNGAVRTWALREKREPHGETINYEWEVRKGEIYLSKITYAGGVREVRLEYTTREDIETDYSEKTLTTRDWLISRIRFYSENSHVHSYEFTYSNDAKTKDSLLTKIQFEKDNFFSLSTHLPLEFIYTPSHEGIGSKLNSGASQVSNGYGSEIDLEDRGLLLLKQIIYAVFTMKASQPPKSKTALNKLQNKITPPGIAKAGGGSGDGFDFNALKVDVNLYNPEVEMVGRYPIGNQNRQTCDIGVLACLCTAFPGCPDFAFSMCGEYLYFSADGCNNGVISPNRLTLPTDIDGDGVSEFSRFLGRMDGNQIYVKTDDQKNGRTVTSPNYPIKYNTYIDVADMDGDGKTDMIYEHNAMLYVSYSNGNGLETAVAFPHVKLQPTSQNYRLTQNYNPLDYAVDINRDGRSDFIHLSPDRLSIYISTGRGFQAEKIIWYGGNRSLVQETLDTNPFVAHRMNQFADIDGDGTPEHVQVVNVNPPPEQALLLAVKERHKQEQANAQAEVAYFKNEMLNLINGAYGDFFHVRYIESSIFADWRWLYWELLGRPGTATEAEKENLTKAIDQQFFEVRYRELLERQANELDIEVNRIRNVNLDSSQYQLIVTKLNLNQNSMYQYAQNMPRYSVGYNGKNWLVDINKDGLPDYVSVTNANSHFNPYDRWTENPYNLSSQVHVIFNTGEGFDFGNIITSNLPTVIKPDRFAERNDPNISVVSSFDFSDLDEDGNLDFIVKEFNSLAYHVYSGNGKGGFTKTGDFSAESSEIATARFEDRNEDGIPDFYYQYGKSLVTRQISSTSPSATGGMLSKIINNVNGAETSLEYAWKKNMPGAVQKGTGSYATSLPNGSPQLLIASISTKAGLGYAEFKSEYAYTNSRFKPGDIEISQNLGFETFTERNFVNGELKGRSISTYIQSGVNAGLLSKTESFTANNTLIERNAYAYSVFNPHTGTKLRIPNLTTKEVYENGQLKDQINLSITYNPTYAYSESVREEIFNARTSRVETNYISNSSMNILSLPVETKKTVNGDLIENKKWAYNGADLASESKLVSSGQWYTVYYTYDSIGNISTTTDSLGRTLSYEYNDITRSKPTLIRNALGQTSKKSYDPKFDTEVSMEDLNGNLTSHEYDEYGRRKATYIDGNKVESIVYGFDGTNFTTKQTTHTEEGDVWTKDYKNLVGKEVKKESLVVEGVVSTTESVYDTLGREIQKSNSYLSSESPTWSYTFYYNQSEDTEERIKEVIAATGEISRFIYGIRSTTVTITNQSEIIRSETQIFDSWGRLTSKTVQGESMTYQYDNADRMISISDPGSGITEINYDIGGRKTSFSDSNSGTILYSYNLAGDLLTQTDARGIIIRKEVDGLGRITKVYPGNETPTVYEYDAGNSIASNNVIGKLTRVTDTSGVTELAYDRKGNLIGEKRTIDDLQVLFQRTYDSFGRVKSITYPEGTVVRNHYTGTGQLAFLTMDSHDGSSLNHTVVSYEGPKIEDNKYYIERKTGNGIKTKIGYDPIRKRPLSLVTYLKDNTVEQSIKYGYDKRGNISEITDLINESRSQNFEFDNLNRVVKAIGKYGEENYNYHRNGNLLKKGEFTYSYDNGNHIHAVSRVNSPNTGFVGYTYDAMGNMIGRNGDTFVYNANNKLQRIETNGGDRFEYTYDQSGMRIKKSLQNANTFTYSFGNFYEIHRSPGQQEKHTLYIIGVEGDMVAQYSRPDAVLINQMASNELLVNPLCKNLNIDCNTYWKNRIGFAFISFLDEANIYMDGKFKEGHRSIPWFLLLGFLFWVVSKSRYTVQCDNSYEHNIEIFGISILPKLSNFYQNQIPRYGTAILIVVFSFTSTAGCFPLMLGGAEGESGTPIWLIGIGNGIPIDTPSIGDEPGQGGNAGGNTNGSARVSGMYFFHPDHLGSITMITDGNGNVLTGGDRGGKSHISYKPYGEILRTDSYGPDIAKFKYTGQEEDQESGLYYYKARYYDTSLGRFVSNDGMVFPDKEQGMNRMMYVEGNPIAFVDPSGNNKHIHMFNRIVGHAMGRDFKDKGGSFGTAKIGRGLSRGFSVGQKVGTKFALQAAAIAYIQTQGDLGSMVDAFLKGRKQARTAKKVRGMLNIAQGVIIVGFVVATGGAGASAAEVISGALGEKLVVYGAVMMMGGGLSYESLMNKGKLRLEDFLYSCGSEGDAKIAQSGWRGEITAGGRNCFPLPKE</sequence>
<feature type="transmembrane region" description="Helical" evidence="5">
    <location>
        <begin position="1984"/>
        <end position="2006"/>
    </location>
</feature>
<keyword evidence="3" id="KW-0677">Repeat</keyword>
<comment type="subcellular location">
    <subcellularLocation>
        <location evidence="1">Secreted</location>
    </subcellularLocation>
</comment>
<feature type="domain" description="Teneurin-like YD-shell" evidence="6">
    <location>
        <begin position="1685"/>
        <end position="1833"/>
    </location>
</feature>
<dbReference type="InterPro" id="IPR031325">
    <property type="entry name" value="RHS_repeat"/>
</dbReference>
<evidence type="ECO:0000313" key="7">
    <source>
        <dbReference type="EMBL" id="TGK54239.1"/>
    </source>
</evidence>
<keyword evidence="5" id="KW-1133">Transmembrane helix</keyword>